<reference evidence="3 4" key="1">
    <citation type="submission" date="2022-03" db="EMBL/GenBank/DDBJ databases">
        <authorList>
            <person name="Jo J.-H."/>
            <person name="Im W.-T."/>
        </authorList>
    </citation>
    <scope>NUCLEOTIDE SEQUENCE [LARGE SCALE GENOMIC DNA]</scope>
    <source>
        <strain evidence="3 4">SM33</strain>
    </source>
</reference>
<dbReference type="NCBIfam" id="NF035944">
    <property type="entry name" value="PEPxxWA-CTERM"/>
    <property type="match status" value="1"/>
</dbReference>
<feature type="domain" description="Ice-binding protein C-terminal" evidence="2">
    <location>
        <begin position="159"/>
        <end position="183"/>
    </location>
</feature>
<dbReference type="Proteomes" id="UP001203058">
    <property type="component" value="Unassembled WGS sequence"/>
</dbReference>
<dbReference type="EMBL" id="JAKZHW010000001">
    <property type="protein sequence ID" value="MCH8615026.1"/>
    <property type="molecule type" value="Genomic_DNA"/>
</dbReference>
<protein>
    <submittedName>
        <fullName evidence="3">PEPxxWA-CTERM sorting domain-containing protein</fullName>
    </submittedName>
</protein>
<evidence type="ECO:0000256" key="1">
    <source>
        <dbReference type="SAM" id="SignalP"/>
    </source>
</evidence>
<gene>
    <name evidence="3" type="ORF">LZ016_02750</name>
</gene>
<comment type="caution">
    <text evidence="3">The sequence shown here is derived from an EMBL/GenBank/DDBJ whole genome shotgun (WGS) entry which is preliminary data.</text>
</comment>
<feature type="signal peptide" evidence="1">
    <location>
        <begin position="1"/>
        <end position="21"/>
    </location>
</feature>
<dbReference type="NCBIfam" id="TIGR02595">
    <property type="entry name" value="PEP_CTERM"/>
    <property type="match status" value="1"/>
</dbReference>
<proteinExistence type="predicted"/>
<dbReference type="InterPro" id="IPR013424">
    <property type="entry name" value="Ice-binding_C"/>
</dbReference>
<dbReference type="Pfam" id="PF07589">
    <property type="entry name" value="PEP-CTERM"/>
    <property type="match status" value="1"/>
</dbReference>
<sequence length="195" mass="20776">MSRVRKSRALAWCAASALAMASVTSVANAHLVQFGWQETASGTVLWGEHWHGDLSSPYTANGGIHITDVNTMQSITAQWSGVLNNTPVGSLGLTGSQCDPVNAGCNTYNDWMFTVPVPLGNGTYDFFTGPECCIDTMGDAVRVVITGITTQPPGIGDGAVPEPSTWAMMLIGFGAIGYAMRRRRFLHAKPIPQLT</sequence>
<feature type="chain" id="PRO_5045641045" evidence="1">
    <location>
        <begin position="22"/>
        <end position="195"/>
    </location>
</feature>
<evidence type="ECO:0000259" key="2">
    <source>
        <dbReference type="Pfam" id="PF07589"/>
    </source>
</evidence>
<evidence type="ECO:0000313" key="4">
    <source>
        <dbReference type="Proteomes" id="UP001203058"/>
    </source>
</evidence>
<keyword evidence="1" id="KW-0732">Signal</keyword>
<organism evidence="3 4">
    <name type="scientific">Sphingomonas telluris</name>
    <dbReference type="NCBI Taxonomy" id="2907998"/>
    <lineage>
        <taxon>Bacteria</taxon>
        <taxon>Pseudomonadati</taxon>
        <taxon>Pseudomonadota</taxon>
        <taxon>Alphaproteobacteria</taxon>
        <taxon>Sphingomonadales</taxon>
        <taxon>Sphingomonadaceae</taxon>
        <taxon>Sphingomonas</taxon>
    </lineage>
</organism>
<evidence type="ECO:0000313" key="3">
    <source>
        <dbReference type="EMBL" id="MCH8615026.1"/>
    </source>
</evidence>
<name>A0ABS9VJ63_9SPHN</name>
<keyword evidence="4" id="KW-1185">Reference proteome</keyword>
<accession>A0ABS9VJ63</accession>